<keyword evidence="5" id="KW-0413">Isomerase</keyword>
<dbReference type="InterPro" id="IPR014151">
    <property type="entry name" value="DNA_helicase_AddA"/>
</dbReference>
<dbReference type="Pfam" id="PF12705">
    <property type="entry name" value="PDDEXK_1"/>
    <property type="match status" value="1"/>
</dbReference>
<comment type="caution">
    <text evidence="13">The sequence shown here is derived from an EMBL/GenBank/DDBJ whole genome shotgun (WGS) entry which is preliminary data.</text>
</comment>
<evidence type="ECO:0000256" key="5">
    <source>
        <dbReference type="ARBA" id="ARBA00023235"/>
    </source>
</evidence>
<dbReference type="GO" id="GO:0016787">
    <property type="term" value="F:hydrolase activity"/>
    <property type="evidence" value="ECO:0007669"/>
    <property type="project" value="UniProtKB-UniRule"/>
</dbReference>
<keyword evidence="14" id="KW-1185">Reference proteome</keyword>
<keyword evidence="3 10" id="KW-0347">Helicase</keyword>
<dbReference type="GO" id="GO:0033202">
    <property type="term" value="C:DNA helicase complex"/>
    <property type="evidence" value="ECO:0007669"/>
    <property type="project" value="TreeGrafter"/>
</dbReference>
<dbReference type="Proteomes" id="UP000485880">
    <property type="component" value="Unassembled WGS sequence"/>
</dbReference>
<sequence length="1147" mass="123799">MALANIPLHTLEKQRQASDPGASVWVSANAGSGKTHVLAQRVVRLLLQGAPPSKILCLTFTKAAAANMATRVFDTLALWTRLDDADLRKSIIATGAPDPGARDRVAARKLFARTVETPGGLKIQTIHAFCERLLHLFPFEANAPARFEVADETGQAELLQRARREVLDHASRDDAALAAMLSRVTEDCSGQGFETLVKEAMRHRAMSRASWPQNHESSLRRALGLAAGRDVAAIRRQMIEDGLTPARWREIATFLEAGGATDCKRAALFRQAASHRADGDAESCLGSYLSIFFKGDDERYVSLLTKALAKQRPDIEAGFYAEQERLELLRAEQKAAATVERSVALALLVDAIFQRYEAMKAARGILDFDDLVSKTLALLERSEAAWVLYKLDAGIDHILVDEAQDTSAAQWRILERLTGDFAVGAGSATSARTFFAVGDEKQSIFSFQGAAPHMFGEMRQKFERKFTAGAETFAHVRLTQSFRSAPGVLAAVDKVFAPPAHQNGLVADLDVWMPHEALKEKLPGLVEIWPPVGAEARESARDWRLPLDILDEVDPASLIAQRVAQKIAGLIAEGSGECVYDSAGGGARPIRAGDILILVRTRGAFFDAVIRALKQNGVPVAGADRLELAEHIAVLDLVAAGRAALLPEDDLNLAAVLKSPLIGFDDDDLLALAPRRPASLFEALKASRKEKCEAAGQKLDLWRSRAAQNPFAFYSSLLCEDGGRRAMEARLGPEAADAIDEFLRLALAHEAEAAPSLSGFLSDFEAVERSIKRDMESGADVVRVMTVHAAKGLEAKIVFLPDTCGAPSPRHDPNIFVLGAGPSAAIAWSPRKAADCQAVVLARENMRGAGQDEYRRLLYVALTRAEERLYIAGFHGSRGRAQGCWGEMIDAALANDPDIENAPAFWNADDSILRLVSKGGYPASLVSRAPPAAAASPPGWLWRRVDPVMEPAPPIRPSSALASADRWVDSSLTPARREALRLGSLTHVLLQYLPDLPPESRSRAGLAFLGARAGDLDAPTREDLLKAALAVIGAPELAPLFGPESRAEVAVSGKIALPREKSIEIIGRIDRLGIAGDDVLVADFKTGAPCATADIPARYLMQMALYRAVLAPLWPAKRLRMLLIWTDGPLVATLDDALLDGALAAVA</sequence>
<evidence type="ECO:0000256" key="8">
    <source>
        <dbReference type="ARBA" id="ARBA00034923"/>
    </source>
</evidence>
<dbReference type="Pfam" id="PF13361">
    <property type="entry name" value="UvrD_C"/>
    <property type="match status" value="1"/>
</dbReference>
<dbReference type="GO" id="GO:0043138">
    <property type="term" value="F:3'-5' DNA helicase activity"/>
    <property type="evidence" value="ECO:0007669"/>
    <property type="project" value="UniProtKB-EC"/>
</dbReference>
<dbReference type="InterPro" id="IPR038726">
    <property type="entry name" value="PDDEXK_AddAB-type"/>
</dbReference>
<dbReference type="NCBIfam" id="TIGR02784">
    <property type="entry name" value="addA_alphas"/>
    <property type="match status" value="1"/>
</dbReference>
<dbReference type="PANTHER" id="PTHR11070:SF2">
    <property type="entry name" value="ATP-DEPENDENT DNA HELICASE SRS2"/>
    <property type="match status" value="1"/>
</dbReference>
<feature type="binding site" evidence="10">
    <location>
        <begin position="28"/>
        <end position="35"/>
    </location>
    <ligand>
        <name>ATP</name>
        <dbReference type="ChEBI" id="CHEBI:30616"/>
    </ligand>
</feature>
<keyword evidence="4 10" id="KW-0067">ATP-binding</keyword>
<protein>
    <recommendedName>
        <fullName evidence="7">DNA 3'-5' helicase</fullName>
        <ecNumber evidence="7">5.6.2.4</ecNumber>
    </recommendedName>
    <alternativeName>
        <fullName evidence="8">DNA 3'-5' helicase II</fullName>
    </alternativeName>
</protein>
<feature type="domain" description="UvrD-like helicase C-terminal" evidence="12">
    <location>
        <begin position="516"/>
        <end position="792"/>
    </location>
</feature>
<evidence type="ECO:0000256" key="10">
    <source>
        <dbReference type="PROSITE-ProRule" id="PRU00560"/>
    </source>
</evidence>
<dbReference type="PROSITE" id="PS51217">
    <property type="entry name" value="UVRD_HELICASE_CTER"/>
    <property type="match status" value="1"/>
</dbReference>
<evidence type="ECO:0000256" key="9">
    <source>
        <dbReference type="ARBA" id="ARBA00048988"/>
    </source>
</evidence>
<evidence type="ECO:0000256" key="1">
    <source>
        <dbReference type="ARBA" id="ARBA00022741"/>
    </source>
</evidence>
<keyword evidence="2 10" id="KW-0378">Hydrolase</keyword>
<dbReference type="SUPFAM" id="SSF52540">
    <property type="entry name" value="P-loop containing nucleoside triphosphate hydrolases"/>
    <property type="match status" value="1"/>
</dbReference>
<comment type="catalytic activity">
    <reaction evidence="9">
        <text>ATP + H2O = ADP + phosphate + H(+)</text>
        <dbReference type="Rhea" id="RHEA:13065"/>
        <dbReference type="ChEBI" id="CHEBI:15377"/>
        <dbReference type="ChEBI" id="CHEBI:15378"/>
        <dbReference type="ChEBI" id="CHEBI:30616"/>
        <dbReference type="ChEBI" id="CHEBI:43474"/>
        <dbReference type="ChEBI" id="CHEBI:456216"/>
        <dbReference type="EC" id="5.6.2.4"/>
    </reaction>
</comment>
<evidence type="ECO:0000256" key="6">
    <source>
        <dbReference type="ARBA" id="ARBA00034617"/>
    </source>
</evidence>
<evidence type="ECO:0000256" key="3">
    <source>
        <dbReference type="ARBA" id="ARBA00022806"/>
    </source>
</evidence>
<proteinExistence type="predicted"/>
<keyword evidence="1 10" id="KW-0547">Nucleotide-binding</keyword>
<evidence type="ECO:0000313" key="13">
    <source>
        <dbReference type="EMBL" id="VTZ51867.1"/>
    </source>
</evidence>
<dbReference type="InterPro" id="IPR000212">
    <property type="entry name" value="DNA_helicase_UvrD/REP"/>
</dbReference>
<comment type="catalytic activity">
    <reaction evidence="6">
        <text>Couples ATP hydrolysis with the unwinding of duplex DNA by translocating in the 3'-5' direction.</text>
        <dbReference type="EC" id="5.6.2.4"/>
    </reaction>
</comment>
<evidence type="ECO:0000256" key="7">
    <source>
        <dbReference type="ARBA" id="ARBA00034808"/>
    </source>
</evidence>
<evidence type="ECO:0000313" key="14">
    <source>
        <dbReference type="Proteomes" id="UP000485880"/>
    </source>
</evidence>
<dbReference type="Pfam" id="PF00580">
    <property type="entry name" value="UvrD-helicase"/>
    <property type="match status" value="1"/>
</dbReference>
<accession>A0A8B6MA27</accession>
<evidence type="ECO:0000259" key="12">
    <source>
        <dbReference type="PROSITE" id="PS51217"/>
    </source>
</evidence>
<dbReference type="PANTHER" id="PTHR11070">
    <property type="entry name" value="UVRD / RECB / PCRA DNA HELICASE FAMILY MEMBER"/>
    <property type="match status" value="1"/>
</dbReference>
<dbReference type="AlphaFoldDB" id="A0A8B6MA27"/>
<reference evidence="13 14" key="1">
    <citation type="submission" date="2019-05" db="EMBL/GenBank/DDBJ databases">
        <authorList>
            <person name="Farhan Ul Haque M."/>
        </authorList>
    </citation>
    <scope>NUCLEOTIDE SEQUENCE [LARGE SCALE GENOMIC DNA]</scope>
    <source>
        <strain evidence="13">2</strain>
    </source>
</reference>
<dbReference type="PROSITE" id="PS51198">
    <property type="entry name" value="UVRD_HELICASE_ATP_BIND"/>
    <property type="match status" value="1"/>
</dbReference>
<evidence type="ECO:0000259" key="11">
    <source>
        <dbReference type="PROSITE" id="PS51198"/>
    </source>
</evidence>
<dbReference type="InterPro" id="IPR014017">
    <property type="entry name" value="DNA_helicase_UvrD-like_C"/>
</dbReference>
<dbReference type="GO" id="GO:0003677">
    <property type="term" value="F:DNA binding"/>
    <property type="evidence" value="ECO:0007669"/>
    <property type="project" value="InterPro"/>
</dbReference>
<name>A0A8B6MA27_METTU</name>
<dbReference type="GO" id="GO:0005829">
    <property type="term" value="C:cytosol"/>
    <property type="evidence" value="ECO:0007669"/>
    <property type="project" value="TreeGrafter"/>
</dbReference>
<dbReference type="Gene3D" id="3.40.50.300">
    <property type="entry name" value="P-loop containing nucleotide triphosphate hydrolases"/>
    <property type="match status" value="4"/>
</dbReference>
<dbReference type="InterPro" id="IPR014016">
    <property type="entry name" value="UvrD-like_ATP-bd"/>
</dbReference>
<organism evidence="13 14">
    <name type="scientific">Methylocella tundrae</name>
    <dbReference type="NCBI Taxonomy" id="227605"/>
    <lineage>
        <taxon>Bacteria</taxon>
        <taxon>Pseudomonadati</taxon>
        <taxon>Pseudomonadota</taxon>
        <taxon>Alphaproteobacteria</taxon>
        <taxon>Hyphomicrobiales</taxon>
        <taxon>Beijerinckiaceae</taxon>
        <taxon>Methylocella</taxon>
    </lineage>
</organism>
<evidence type="ECO:0000256" key="4">
    <source>
        <dbReference type="ARBA" id="ARBA00022840"/>
    </source>
</evidence>
<dbReference type="GO" id="GO:0005524">
    <property type="term" value="F:ATP binding"/>
    <property type="evidence" value="ECO:0007669"/>
    <property type="project" value="UniProtKB-UniRule"/>
</dbReference>
<dbReference type="RefSeq" id="WP_174513565.1">
    <property type="nucleotide sequence ID" value="NZ_CABFMQ020000109.1"/>
</dbReference>
<dbReference type="EMBL" id="CABFMQ020000109">
    <property type="protein sequence ID" value="VTZ51867.1"/>
    <property type="molecule type" value="Genomic_DNA"/>
</dbReference>
<evidence type="ECO:0000256" key="2">
    <source>
        <dbReference type="ARBA" id="ARBA00022801"/>
    </source>
</evidence>
<gene>
    <name evidence="13" type="ORF">MPC4_50175</name>
</gene>
<dbReference type="GO" id="GO:0000725">
    <property type="term" value="P:recombinational repair"/>
    <property type="evidence" value="ECO:0007669"/>
    <property type="project" value="TreeGrafter"/>
</dbReference>
<dbReference type="EC" id="5.6.2.4" evidence="7"/>
<dbReference type="InterPro" id="IPR027417">
    <property type="entry name" value="P-loop_NTPase"/>
</dbReference>
<feature type="domain" description="UvrD-like helicase ATP-binding" evidence="11">
    <location>
        <begin position="7"/>
        <end position="485"/>
    </location>
</feature>